<organism evidence="2 3">
    <name type="scientific">Cylindrobasidium torrendii FP15055 ss-10</name>
    <dbReference type="NCBI Taxonomy" id="1314674"/>
    <lineage>
        <taxon>Eukaryota</taxon>
        <taxon>Fungi</taxon>
        <taxon>Dikarya</taxon>
        <taxon>Basidiomycota</taxon>
        <taxon>Agaricomycotina</taxon>
        <taxon>Agaricomycetes</taxon>
        <taxon>Agaricomycetidae</taxon>
        <taxon>Agaricales</taxon>
        <taxon>Marasmiineae</taxon>
        <taxon>Physalacriaceae</taxon>
        <taxon>Cylindrobasidium</taxon>
    </lineage>
</organism>
<name>A0A0D7B7B7_9AGAR</name>
<dbReference type="Proteomes" id="UP000054007">
    <property type="component" value="Unassembled WGS sequence"/>
</dbReference>
<reference evidence="2 3" key="1">
    <citation type="journal article" date="2015" name="Fungal Genet. Biol.">
        <title>Evolution of novel wood decay mechanisms in Agaricales revealed by the genome sequences of Fistulina hepatica and Cylindrobasidium torrendii.</title>
        <authorList>
            <person name="Floudas D."/>
            <person name="Held B.W."/>
            <person name="Riley R."/>
            <person name="Nagy L.G."/>
            <person name="Koehler G."/>
            <person name="Ransdell A.S."/>
            <person name="Younus H."/>
            <person name="Chow J."/>
            <person name="Chiniquy J."/>
            <person name="Lipzen A."/>
            <person name="Tritt A."/>
            <person name="Sun H."/>
            <person name="Haridas S."/>
            <person name="LaButti K."/>
            <person name="Ohm R.A."/>
            <person name="Kues U."/>
            <person name="Blanchette R.A."/>
            <person name="Grigoriev I.V."/>
            <person name="Minto R.E."/>
            <person name="Hibbett D.S."/>
        </authorList>
    </citation>
    <scope>NUCLEOTIDE SEQUENCE [LARGE SCALE GENOMIC DNA]</scope>
    <source>
        <strain evidence="2 3">FP15055 ss-10</strain>
    </source>
</reference>
<dbReference type="EMBL" id="KN880565">
    <property type="protein sequence ID" value="KIY66125.1"/>
    <property type="molecule type" value="Genomic_DNA"/>
</dbReference>
<evidence type="ECO:0000256" key="1">
    <source>
        <dbReference type="SAM" id="MobiDB-lite"/>
    </source>
</evidence>
<dbReference type="AlphaFoldDB" id="A0A0D7B7B7"/>
<evidence type="ECO:0000313" key="3">
    <source>
        <dbReference type="Proteomes" id="UP000054007"/>
    </source>
</evidence>
<sequence length="97" mass="10753">MSLPFFSDSSDKKQPPTGALEDFVNTSPKSVYRFSAPRDTPPSKICRDGKDGEDCKTIELTGKEMFTTMQSMGFFCALPLDPSKTYMECKPSAIPRS</sequence>
<dbReference type="OrthoDB" id="5277092at2759"/>
<proteinExistence type="predicted"/>
<keyword evidence="3" id="KW-1185">Reference proteome</keyword>
<gene>
    <name evidence="2" type="ORF">CYLTODRAFT_455688</name>
</gene>
<feature type="region of interest" description="Disordered" evidence="1">
    <location>
        <begin position="1"/>
        <end position="22"/>
    </location>
</feature>
<protein>
    <submittedName>
        <fullName evidence="2">Uncharacterized protein</fullName>
    </submittedName>
</protein>
<evidence type="ECO:0000313" key="2">
    <source>
        <dbReference type="EMBL" id="KIY66125.1"/>
    </source>
</evidence>
<accession>A0A0D7B7B7</accession>